<dbReference type="Pfam" id="PF25034">
    <property type="entry name" value="Spectrin_SYNE1"/>
    <property type="match status" value="2"/>
</dbReference>
<dbReference type="SUPFAM" id="SSF46966">
    <property type="entry name" value="Spectrin repeat"/>
    <property type="match status" value="3"/>
</dbReference>
<dbReference type="EMBL" id="AFYH01002274">
    <property type="status" value="NOT_ANNOTATED_CDS"/>
    <property type="molecule type" value="Genomic_DNA"/>
</dbReference>
<dbReference type="PROSITE" id="PS50021">
    <property type="entry name" value="CH"/>
    <property type="match status" value="2"/>
</dbReference>
<dbReference type="FunFam" id="1.10.418.10:FF:000050">
    <property type="entry name" value="nesprin-2 isoform X2"/>
    <property type="match status" value="1"/>
</dbReference>
<evidence type="ECO:0000256" key="5">
    <source>
        <dbReference type="ARBA" id="ARBA00023203"/>
    </source>
</evidence>
<dbReference type="InterPro" id="IPR001589">
    <property type="entry name" value="Actinin_actin-bd_CS"/>
</dbReference>
<sequence length="2037" mass="236259">MEYTFPAKHIILVTVFFQYNRVEHEQIQRRTFTNWINTQLAKHKPPSVVQDLLKDIGDGHRLLDLLEVLSGQTLPREKTRYKTFQYRSNVETALKFLKKKSKFPLWTDLKLVNINVSDIISGKPSIVLGLVWTIILHFHIEDIASMLDLDFDQSSGTDASPTASPPVKRKVPLHAKWKMSAKKTLLLWVKELCASCGSVHVTDFKSSWRTGLAFLAVIHALRPELIDLERAKGRSNRENLEHAFSIAAQELKIPRLLEPEDVDIPNPDEKSIMTYVAQFLQYSKRLPATEQHIQVEVICILLFCSKQESLKHKVMEASTWISNTEEKLRELSTLYIDATNKSYEEKYEAVQTFIASFNEQKKAIMATLSFVVKASEATEDQNEMKQAWNGLSSKVTALEATLDLDLPSPLDSVGAWLQKIETLLAENIPDSQDHLKSMCLIPAKVQLIQDLMSEMDAHLHTFRTFKDKDDKDMRLIPEEKLEEIQTRLTSARVTAKHHVKNLEYHQYRHSVLALLAIAKAKLSTWEIKYETRESAELLLQDWHNFIEENRFSAELDSAFLKLKEITKYYSDRDVFAAESHHVNKTFQEVEVEYSKNTEVIQNVKATLERVVSSWEIYTKNIQLLETWLEEYNIKINQSETKYQMRNRKFTKSENIPNAGCIKCAANQPKKKGTFEDWSQWNTRHANLNEAGRFLIGVSSEQIGSQISEELKNLNRKWAEVIEKTKFESPQTSDTEEEETFDDNAAAIQSFVEEATQILTDHVDVAADELKNYIQKLEELIYCLVSQCSLAARGNELLKLCSPMKHFKEFRTRQSSVKESHLRVSRRFLILSLQDSRQLLSQVEKLEENVITVEKWISEAKVFLSHLDLQGPEQLRLRSVWRATLSKACYEQIVASEKMLMTVEATIAKSVTLQHFQIAGLQTRIKQATDTVKKSSTSYLVGKNNASIKYNYDESNHATEAKLQKLEHQLSEADIKKHEKTFSGCDDKILTKFLDAAEQMKNTSPVHIKPIVQEMSMQLRRRWEVSPNESSLQRSNDNFLASFGNCKFVSSQGEIIKTNISISIFQVEKRRFCEMISECELQIEKERQLIDAVNIEELIQEHQNMTNFIELRVIMVTFVVQRLYTKHKRKKHRIEPINYYLFQNIVIWSSLSSENDRSFGQVYQYLQVMKELCEKLTSDEHYSDTRNLVTECETRKLELEKSALENYEMLLDRQALQKGLMFLLSFLLALGYHYNVMAPQSNIANRHLKHCKEYCLLDFLTIGEHVECLEKKVQQTGNLDVCVKSPDLLSTEQRSVNVEMVREIKQSSEERMEKSPENQEKEILFQELSQKFYINVSFFFNVKRKQHPCISGTRKRLHKEWNELQLKNTARTERLYWREIMTREYYIFSYRMKSLQAASDLLRPTEKQAALLTDSVRQLQIKENTVQDFRLTNIEKELKAYQKNFEELYLQVQNSEEAFASLESFLTKLRAANSNVGGLLDSSNLDFDMLQKSKMVLDKLQQTISPMVDKAMSLDSMLNKSSVHLKEAESGKRTCCSDLIAELKQKLEGAYENLKLQGEILQQKELQKNFLTKIDDLVSNLQEIFDKVDKMGLNDSTIPAVQQSTRLNSLNELKNKLHSYDNELKSLRETAAHQLLRNPMQGEDVKQQVQKAGVLWEETEKSLTECQEQCNTMLKLLKKFQEYKSVLTTKIQKGDDAITEQASYLGKANLQKLIEKLEKVKEELDDSSDTIDTVRNVCSQLQSQLRKIPNCKETPFEKEADALTDRWLDTTEKLENYRENLRRALGLWENGICLAHDVENWAKHQVENSEEHPLAELEIARLEKKLSSLQTEIKRQDENVEQFHSKATEIQHLLQSTEFPLELQVIETSLKNKMDQLKELCVKSKENVNELCEKKAQLKEEVDFIIAGLNSTENFLNHLNTLDDPLVLFNLQDTYKEIAKQKKQIQFLLDQINCLSTKMNPDDIADLKEDSDRLNEMYIGVKELCMNKQDILKEHLCHGFKVFISWFNDVQVPLKECFDPSETREMVDLQLQKLNVRL</sequence>
<keyword evidence="5" id="KW-0009">Actin-binding</keyword>
<reference evidence="8" key="2">
    <citation type="submission" date="2025-08" db="UniProtKB">
        <authorList>
            <consortium name="Ensembl"/>
        </authorList>
    </citation>
    <scope>IDENTIFICATION</scope>
</reference>
<dbReference type="InterPro" id="IPR036872">
    <property type="entry name" value="CH_dom_sf"/>
</dbReference>
<dbReference type="InterPro" id="IPR057057">
    <property type="entry name" value="Spectrin_SYNE1"/>
</dbReference>
<dbReference type="Proteomes" id="UP000008672">
    <property type="component" value="Unassembled WGS sequence"/>
</dbReference>
<evidence type="ECO:0000313" key="9">
    <source>
        <dbReference type="Proteomes" id="UP000008672"/>
    </source>
</evidence>
<dbReference type="SMART" id="SM00033">
    <property type="entry name" value="CH"/>
    <property type="match status" value="2"/>
</dbReference>
<feature type="coiled-coil region" evidence="6">
    <location>
        <begin position="1811"/>
        <end position="1900"/>
    </location>
</feature>
<reference evidence="9" key="1">
    <citation type="submission" date="2011-08" db="EMBL/GenBank/DDBJ databases">
        <title>The draft genome of Latimeria chalumnae.</title>
        <authorList>
            <person name="Di Palma F."/>
            <person name="Alfoldi J."/>
            <person name="Johnson J."/>
            <person name="Berlin A."/>
            <person name="Gnerre S."/>
            <person name="Jaffe D."/>
            <person name="MacCallum I."/>
            <person name="Young S."/>
            <person name="Walker B.J."/>
            <person name="Lander E."/>
            <person name="Lindblad-Toh K."/>
        </authorList>
    </citation>
    <scope>NUCLEOTIDE SEQUENCE [LARGE SCALE GENOMIC DNA]</scope>
    <source>
        <strain evidence="9">Wild caught</strain>
    </source>
</reference>
<evidence type="ECO:0000256" key="2">
    <source>
        <dbReference type="ARBA" id="ARBA00022553"/>
    </source>
</evidence>
<evidence type="ECO:0000256" key="1">
    <source>
        <dbReference type="ARBA" id="ARBA00004308"/>
    </source>
</evidence>
<protein>
    <recommendedName>
        <fullName evidence="7">Calponin-homology (CH) domain-containing protein</fullName>
    </recommendedName>
</protein>
<dbReference type="EMBL" id="AFYH01002273">
    <property type="status" value="NOT_ANNOTATED_CDS"/>
    <property type="molecule type" value="Genomic_DNA"/>
</dbReference>
<dbReference type="GO" id="GO:0003779">
    <property type="term" value="F:actin binding"/>
    <property type="evidence" value="ECO:0007669"/>
    <property type="project" value="UniProtKB-KW"/>
</dbReference>
<reference evidence="8" key="3">
    <citation type="submission" date="2025-09" db="UniProtKB">
        <authorList>
            <consortium name="Ensembl"/>
        </authorList>
    </citation>
    <scope>IDENTIFICATION</scope>
</reference>
<dbReference type="EMBL" id="AFYH01002271">
    <property type="status" value="NOT_ANNOTATED_CDS"/>
    <property type="molecule type" value="Genomic_DNA"/>
</dbReference>
<keyword evidence="4" id="KW-0472">Membrane</keyword>
<organism evidence="8 9">
    <name type="scientific">Latimeria chalumnae</name>
    <name type="common">Coelacanth</name>
    <dbReference type="NCBI Taxonomy" id="7897"/>
    <lineage>
        <taxon>Eukaryota</taxon>
        <taxon>Metazoa</taxon>
        <taxon>Chordata</taxon>
        <taxon>Craniata</taxon>
        <taxon>Vertebrata</taxon>
        <taxon>Euteleostomi</taxon>
        <taxon>Coelacanthiformes</taxon>
        <taxon>Coelacanthidae</taxon>
        <taxon>Latimeria</taxon>
    </lineage>
</organism>
<dbReference type="GeneTree" id="ENSGT00940000154656"/>
<feature type="coiled-coil region" evidence="6">
    <location>
        <begin position="1430"/>
        <end position="1457"/>
    </location>
</feature>
<dbReference type="PANTHER" id="PTHR14514">
    <property type="entry name" value="PKA ANCHORING PROTEIN"/>
    <property type="match status" value="1"/>
</dbReference>
<evidence type="ECO:0000256" key="4">
    <source>
        <dbReference type="ARBA" id="ARBA00023136"/>
    </source>
</evidence>
<dbReference type="EMBL" id="AFYH01002270">
    <property type="status" value="NOT_ANNOTATED_CDS"/>
    <property type="molecule type" value="Genomic_DNA"/>
</dbReference>
<dbReference type="CDD" id="cd21244">
    <property type="entry name" value="CH_SYNE2_rpt2"/>
    <property type="match status" value="1"/>
</dbReference>
<comment type="subcellular location">
    <subcellularLocation>
        <location evidence="1">Endomembrane system</location>
    </subcellularLocation>
</comment>
<dbReference type="Pfam" id="PF00307">
    <property type="entry name" value="CH"/>
    <property type="match status" value="2"/>
</dbReference>
<dbReference type="Gene3D" id="1.10.418.10">
    <property type="entry name" value="Calponin-like domain"/>
    <property type="match status" value="2"/>
</dbReference>
<dbReference type="SMART" id="SM00150">
    <property type="entry name" value="SPEC"/>
    <property type="match status" value="4"/>
</dbReference>
<keyword evidence="2" id="KW-0597">Phosphoprotein</keyword>
<evidence type="ECO:0000256" key="6">
    <source>
        <dbReference type="SAM" id="Coils"/>
    </source>
</evidence>
<evidence type="ECO:0000259" key="7">
    <source>
        <dbReference type="PROSITE" id="PS50021"/>
    </source>
</evidence>
<dbReference type="eggNOG" id="KOG0516">
    <property type="taxonomic scope" value="Eukaryota"/>
</dbReference>
<dbReference type="SUPFAM" id="SSF47576">
    <property type="entry name" value="Calponin-homology domain, CH-domain"/>
    <property type="match status" value="1"/>
</dbReference>
<dbReference type="InterPro" id="IPR001715">
    <property type="entry name" value="CH_dom"/>
</dbReference>
<evidence type="ECO:0000256" key="3">
    <source>
        <dbReference type="ARBA" id="ARBA00022737"/>
    </source>
</evidence>
<name>H3BCR2_LATCH</name>
<dbReference type="PANTHER" id="PTHR14514:SF4">
    <property type="entry name" value="NESPRIN-2"/>
    <property type="match status" value="1"/>
</dbReference>
<dbReference type="PROSITE" id="PS00019">
    <property type="entry name" value="ACTININ_1"/>
    <property type="match status" value="1"/>
</dbReference>
<dbReference type="OMA" id="CEMISEC"/>
<keyword evidence="3" id="KW-0677">Repeat</keyword>
<keyword evidence="6" id="KW-0175">Coiled coil</keyword>
<feature type="domain" description="Calponin-homology (CH)" evidence="7">
    <location>
        <begin position="179"/>
        <end position="284"/>
    </location>
</feature>
<feature type="coiled-coil region" evidence="6">
    <location>
        <begin position="1930"/>
        <end position="1957"/>
    </location>
</feature>
<dbReference type="STRING" id="7897.ENSLACP00000019683"/>
<dbReference type="InterPro" id="IPR018159">
    <property type="entry name" value="Spectrin/alpha-actinin"/>
</dbReference>
<dbReference type="HOGENOM" id="CLU_230316_0_0_1"/>
<accession>H3BCR2</accession>
<dbReference type="InParanoid" id="H3BCR2"/>
<evidence type="ECO:0000313" key="8">
    <source>
        <dbReference type="Ensembl" id="ENSLACP00000019683.1"/>
    </source>
</evidence>
<dbReference type="Ensembl" id="ENSLACT00000019821.1">
    <property type="protein sequence ID" value="ENSLACP00000019683.1"/>
    <property type="gene ID" value="ENSLACG00000017306.1"/>
</dbReference>
<keyword evidence="9" id="KW-1185">Reference proteome</keyword>
<proteinExistence type="predicted"/>
<dbReference type="EMBL" id="AFYH01002272">
    <property type="status" value="NOT_ANNOTATED_CDS"/>
    <property type="molecule type" value="Genomic_DNA"/>
</dbReference>
<feature type="domain" description="Calponin-homology (CH)" evidence="7">
    <location>
        <begin position="26"/>
        <end position="139"/>
    </location>
</feature>
<feature type="coiled-coil region" evidence="6">
    <location>
        <begin position="1706"/>
        <end position="1736"/>
    </location>
</feature>
<dbReference type="Gene3D" id="1.20.58.60">
    <property type="match status" value="4"/>
</dbReference>